<dbReference type="InterPro" id="IPR036961">
    <property type="entry name" value="Kinesin_motor_dom_sf"/>
</dbReference>
<dbReference type="InterPro" id="IPR027417">
    <property type="entry name" value="P-loop_NTPase"/>
</dbReference>
<feature type="compositionally biased region" description="Basic and acidic residues" evidence="2">
    <location>
        <begin position="592"/>
        <end position="603"/>
    </location>
</feature>
<dbReference type="GO" id="GO:0016887">
    <property type="term" value="F:ATP hydrolysis activity"/>
    <property type="evidence" value="ECO:0007669"/>
    <property type="project" value="TreeGrafter"/>
</dbReference>
<gene>
    <name evidence="3" type="ORF">ACA1_177740</name>
</gene>
<feature type="region of interest" description="Disordered" evidence="2">
    <location>
        <begin position="850"/>
        <end position="957"/>
    </location>
</feature>
<dbReference type="GO" id="GO:0007018">
    <property type="term" value="P:microtubule-based movement"/>
    <property type="evidence" value="ECO:0007669"/>
    <property type="project" value="InterPro"/>
</dbReference>
<feature type="compositionally biased region" description="Low complexity" evidence="2">
    <location>
        <begin position="316"/>
        <end position="334"/>
    </location>
</feature>
<dbReference type="GO" id="GO:0005874">
    <property type="term" value="C:microtubule"/>
    <property type="evidence" value="ECO:0007669"/>
    <property type="project" value="TreeGrafter"/>
</dbReference>
<dbReference type="SUPFAM" id="SSF52540">
    <property type="entry name" value="P-loop containing nucleoside triphosphate hydrolases"/>
    <property type="match status" value="1"/>
</dbReference>
<proteinExistence type="predicted"/>
<dbReference type="Proteomes" id="UP000011083">
    <property type="component" value="Unassembled WGS sequence"/>
</dbReference>
<feature type="region of interest" description="Disordered" evidence="2">
    <location>
        <begin position="753"/>
        <end position="838"/>
    </location>
</feature>
<dbReference type="Gene3D" id="3.40.850.10">
    <property type="entry name" value="Kinesin motor domain"/>
    <property type="match status" value="1"/>
</dbReference>
<evidence type="ECO:0000256" key="1">
    <source>
        <dbReference type="SAM" id="Coils"/>
    </source>
</evidence>
<evidence type="ECO:0000313" key="3">
    <source>
        <dbReference type="EMBL" id="ELR16155.1"/>
    </source>
</evidence>
<dbReference type="KEGG" id="acan:ACA1_177740"/>
<name>L8GT42_ACACF</name>
<reference evidence="3 4" key="1">
    <citation type="journal article" date="2013" name="Genome Biol.">
        <title>Genome of Acanthamoeba castellanii highlights extensive lateral gene transfer and early evolution of tyrosine kinase signaling.</title>
        <authorList>
            <person name="Clarke M."/>
            <person name="Lohan A.J."/>
            <person name="Liu B."/>
            <person name="Lagkouvardos I."/>
            <person name="Roy S."/>
            <person name="Zafar N."/>
            <person name="Bertelli C."/>
            <person name="Schilde C."/>
            <person name="Kianianmomeni A."/>
            <person name="Burglin T.R."/>
            <person name="Frech C."/>
            <person name="Turcotte B."/>
            <person name="Kopec K.O."/>
            <person name="Synnott J.M."/>
            <person name="Choo C."/>
            <person name="Paponov I."/>
            <person name="Finkler A."/>
            <person name="Soon Heng Tan C."/>
            <person name="Hutchins A.P."/>
            <person name="Weinmeier T."/>
            <person name="Rattei T."/>
            <person name="Chu J.S."/>
            <person name="Gimenez G."/>
            <person name="Irimia M."/>
            <person name="Rigden D.J."/>
            <person name="Fitzpatrick D.A."/>
            <person name="Lorenzo-Morales J."/>
            <person name="Bateman A."/>
            <person name="Chiu C.H."/>
            <person name="Tang P."/>
            <person name="Hegemann P."/>
            <person name="Fromm H."/>
            <person name="Raoult D."/>
            <person name="Greub G."/>
            <person name="Miranda-Saavedra D."/>
            <person name="Chen N."/>
            <person name="Nash P."/>
            <person name="Ginger M.L."/>
            <person name="Horn M."/>
            <person name="Schaap P."/>
            <person name="Caler L."/>
            <person name="Loftus B."/>
        </authorList>
    </citation>
    <scope>NUCLEOTIDE SEQUENCE [LARGE SCALE GENOMIC DNA]</scope>
    <source>
        <strain evidence="3 4">Neff</strain>
    </source>
</reference>
<dbReference type="InterPro" id="IPR027640">
    <property type="entry name" value="Kinesin-like_fam"/>
</dbReference>
<feature type="region of interest" description="Disordered" evidence="2">
    <location>
        <begin position="103"/>
        <end position="124"/>
    </location>
</feature>
<dbReference type="AlphaFoldDB" id="L8GT42"/>
<feature type="compositionally biased region" description="Acidic residues" evidence="2">
    <location>
        <begin position="918"/>
        <end position="936"/>
    </location>
</feature>
<feature type="compositionally biased region" description="Basic and acidic residues" evidence="2">
    <location>
        <begin position="937"/>
        <end position="946"/>
    </location>
</feature>
<feature type="compositionally biased region" description="Low complexity" evidence="2">
    <location>
        <begin position="297"/>
        <end position="307"/>
    </location>
</feature>
<dbReference type="GO" id="GO:0003777">
    <property type="term" value="F:microtubule motor activity"/>
    <property type="evidence" value="ECO:0007669"/>
    <property type="project" value="InterPro"/>
</dbReference>
<feature type="coiled-coil region" evidence="1">
    <location>
        <begin position="618"/>
        <end position="645"/>
    </location>
</feature>
<feature type="compositionally biased region" description="Gly residues" evidence="2">
    <location>
        <begin position="857"/>
        <end position="867"/>
    </location>
</feature>
<feature type="compositionally biased region" description="Basic and acidic residues" evidence="2">
    <location>
        <begin position="754"/>
        <end position="773"/>
    </location>
</feature>
<dbReference type="GO" id="GO:0005871">
    <property type="term" value="C:kinesin complex"/>
    <property type="evidence" value="ECO:0007669"/>
    <property type="project" value="TreeGrafter"/>
</dbReference>
<dbReference type="GO" id="GO:0008017">
    <property type="term" value="F:microtubule binding"/>
    <property type="evidence" value="ECO:0007669"/>
    <property type="project" value="TreeGrafter"/>
</dbReference>
<keyword evidence="4" id="KW-1185">Reference proteome</keyword>
<dbReference type="RefSeq" id="XP_004338168.1">
    <property type="nucleotide sequence ID" value="XM_004338120.1"/>
</dbReference>
<evidence type="ECO:0000256" key="2">
    <source>
        <dbReference type="SAM" id="MobiDB-lite"/>
    </source>
</evidence>
<feature type="region of interest" description="Disordered" evidence="2">
    <location>
        <begin position="548"/>
        <end position="603"/>
    </location>
</feature>
<sequence>MDVSPGGRDSLAFASFLQNADPGSTKAVRTAALLDFSRLTAEEARTGQREITADPSGRIVGLHTAFDQRTFEFDFVTSKPHSDATKKRILSEGLAAMGLATGGAGHGDDHHHRHLHAEHNEEGEADDGTAYLRDWTMVCLGSASQPLLNWGLGPLFAEGAYQSGEDGEREACYLPAFSGILSDVCSGLLKVDFAASVYLAAFEIVNDAVRELYSGRQLNTFEKSDGDVIVEGLPTHRVTSLEAFWRLLTLCLQNSSAKRGGKLKSHLFFRLLLRPEAPAPLAAAGGGGGGGGGAIIGSGTSAPSSPSFLRTPPRNPAAGSSSAAAAATLNSSPPRLVSPTRTAERTPNRSLFERYREMEPSMLLSPIHPPQDTGLYTPTLSSFPGFGGERPKSTLASPMWTPRGYSLAKQRSASARDEKAGGMFELVLLAPFDAMKRSDQLTKEESAVKRALMNLSLMIDTLKGRGGAGSAAAAGALGWRSSTLTHLLKRALTATPQQGAGLLHMVALTEPIPYSLPFNAWAFQLVSSSGSRRDEAVSLSSIQVSPIRMSPARSPDAPPSTKAANGVASKSPAKPGDVALGNSHNAGGSDKQVGDREESREKELRRLRKQVALHKTREQLWERERERLTREAAAAEASGQRMREREEQLRRALEAGNATSRALQDKLRAVSAQARERIDGLQRVVEAYHQQHAQQQHTVASLQARLLDAERELAAHRAREGVYADFRSLVAKQAEDMAAFNRNLAALDGAVAEEPSHGRDDADNNDDGHGHGDSDDDDGDEGQRGGDNADQGVEVDVTTDDESVSVMTRMQERARRRRGHVDHDYDDDNDDEEAATPRRVEEMMAGLHLRAARGLDQRGGGGGGGVGTKRKETTGVVATPTHVDKRTRQRSPFPPTPAQPLPRGGDTNSAASATRDDENSEGEEEEEDGEEEEEAEVGDKGRREQGLWHGTGGAEEVKLGELYSTIDGYLHTLSSIRDSFTSSSPTSGSRNATP</sequence>
<accession>L8GT42</accession>
<evidence type="ECO:0000313" key="4">
    <source>
        <dbReference type="Proteomes" id="UP000011083"/>
    </source>
</evidence>
<keyword evidence="1" id="KW-0175">Coiled coil</keyword>
<dbReference type="VEuPathDB" id="AmoebaDB:ACA1_177740"/>
<feature type="region of interest" description="Disordered" evidence="2">
    <location>
        <begin position="294"/>
        <end position="350"/>
    </location>
</feature>
<dbReference type="PANTHER" id="PTHR24115">
    <property type="entry name" value="KINESIN-RELATED"/>
    <property type="match status" value="1"/>
</dbReference>
<feature type="compositionally biased region" description="Acidic residues" evidence="2">
    <location>
        <begin position="824"/>
        <end position="834"/>
    </location>
</feature>
<organism evidence="3 4">
    <name type="scientific">Acanthamoeba castellanii (strain ATCC 30010 / Neff)</name>
    <dbReference type="NCBI Taxonomy" id="1257118"/>
    <lineage>
        <taxon>Eukaryota</taxon>
        <taxon>Amoebozoa</taxon>
        <taxon>Discosea</taxon>
        <taxon>Longamoebia</taxon>
        <taxon>Centramoebida</taxon>
        <taxon>Acanthamoebidae</taxon>
        <taxon>Acanthamoeba</taxon>
    </lineage>
</organism>
<dbReference type="GeneID" id="14916823"/>
<feature type="coiled-coil region" evidence="1">
    <location>
        <begin position="671"/>
        <end position="719"/>
    </location>
</feature>
<protein>
    <submittedName>
        <fullName evidence="3">Uncharacterized protein</fullName>
    </submittedName>
</protein>
<dbReference type="EMBL" id="KB008006">
    <property type="protein sequence ID" value="ELR16155.1"/>
    <property type="molecule type" value="Genomic_DNA"/>
</dbReference>